<dbReference type="RefSeq" id="WP_057896354.1">
    <property type="nucleotide sequence ID" value="NZ_AZEH01000039.1"/>
</dbReference>
<dbReference type="OrthoDB" id="2799545at2"/>
<proteinExistence type="predicted"/>
<keyword evidence="2" id="KW-1185">Reference proteome</keyword>
<dbReference type="EMBL" id="AZEH01000039">
    <property type="protein sequence ID" value="KRL04382.1"/>
    <property type="molecule type" value="Genomic_DNA"/>
</dbReference>
<dbReference type="InterPro" id="IPR036237">
    <property type="entry name" value="Xyl_isomerase-like_sf"/>
</dbReference>
<keyword evidence="1" id="KW-0413">Isomerase</keyword>
<evidence type="ECO:0000313" key="1">
    <source>
        <dbReference type="EMBL" id="KRL04382.1"/>
    </source>
</evidence>
<evidence type="ECO:0000313" key="2">
    <source>
        <dbReference type="Proteomes" id="UP000051686"/>
    </source>
</evidence>
<dbReference type="STRING" id="1423777.FD46_GL001509"/>
<gene>
    <name evidence="1" type="ORF">FD46_GL001509</name>
</gene>
<dbReference type="Gene3D" id="3.20.20.150">
    <property type="entry name" value="Divalent-metal-dependent TIM barrel enzymes"/>
    <property type="match status" value="1"/>
</dbReference>
<reference evidence="1 2" key="1">
    <citation type="journal article" date="2015" name="Genome Announc.">
        <title>Expanding the biotechnology potential of lactobacilli through comparative genomics of 213 strains and associated genera.</title>
        <authorList>
            <person name="Sun Z."/>
            <person name="Harris H.M."/>
            <person name="McCann A."/>
            <person name="Guo C."/>
            <person name="Argimon S."/>
            <person name="Zhang W."/>
            <person name="Yang X."/>
            <person name="Jeffery I.B."/>
            <person name="Cooney J.C."/>
            <person name="Kagawa T.F."/>
            <person name="Liu W."/>
            <person name="Song Y."/>
            <person name="Salvetti E."/>
            <person name="Wrobel A."/>
            <person name="Rasinkangas P."/>
            <person name="Parkhill J."/>
            <person name="Rea M.C."/>
            <person name="O'Sullivan O."/>
            <person name="Ritari J."/>
            <person name="Douillard F.P."/>
            <person name="Paul Ross R."/>
            <person name="Yang R."/>
            <person name="Briner A.E."/>
            <person name="Felis G.E."/>
            <person name="de Vos W.M."/>
            <person name="Barrangou R."/>
            <person name="Klaenhammer T.R."/>
            <person name="Caufield P.W."/>
            <person name="Cui Y."/>
            <person name="Zhang H."/>
            <person name="O'Toole P.W."/>
        </authorList>
    </citation>
    <scope>NUCLEOTIDE SEQUENCE [LARGE SCALE GENOMIC DNA]</scope>
    <source>
        <strain evidence="1 2">DSM 19972</strain>
    </source>
</reference>
<accession>A0A0R1M8C0</accession>
<organism evidence="1 2">
    <name type="scientific">Liquorilactobacillus oeni DSM 19972</name>
    <dbReference type="NCBI Taxonomy" id="1423777"/>
    <lineage>
        <taxon>Bacteria</taxon>
        <taxon>Bacillati</taxon>
        <taxon>Bacillota</taxon>
        <taxon>Bacilli</taxon>
        <taxon>Lactobacillales</taxon>
        <taxon>Lactobacillaceae</taxon>
        <taxon>Liquorilactobacillus</taxon>
    </lineage>
</organism>
<dbReference type="GO" id="GO:0016853">
    <property type="term" value="F:isomerase activity"/>
    <property type="evidence" value="ECO:0007669"/>
    <property type="project" value="UniProtKB-KW"/>
</dbReference>
<protein>
    <submittedName>
        <fullName evidence="1">Xylose isomerase domain containing protein TIM barrel</fullName>
    </submittedName>
</protein>
<dbReference type="PATRIC" id="fig|1423777.3.peg.1559"/>
<dbReference type="SUPFAM" id="SSF51658">
    <property type="entry name" value="Xylose isomerase-like"/>
    <property type="match status" value="1"/>
</dbReference>
<dbReference type="AlphaFoldDB" id="A0A0R1M8C0"/>
<name>A0A0R1M8C0_9LACO</name>
<dbReference type="Proteomes" id="UP000051686">
    <property type="component" value="Unassembled WGS sequence"/>
</dbReference>
<comment type="caution">
    <text evidence="1">The sequence shown here is derived from an EMBL/GenBank/DDBJ whole genome shotgun (WGS) entry which is preliminary data.</text>
</comment>
<sequence>MKKPELGLKASSSKEQITNRLKYHPKVFEFFTSENDFTTEGLKRLEYAIELVKNEATSKIVLHHPMRFKGEFTELVAPQTIFPDLCHFVQRSTDALLQLSFDHDVQTLLHGSYARHTLKMISLYPSQAKARAYVYDQLDKYAQLGKKHIMFENSFSPLFYYGKEDEDQYIFNKGYRLAFDVSHCFIKDKGSNEQLTASLLRLRDHVVHYHLVDSLGKSHDSLQLGKGSIDWRNVLPCLNPQASSIYEVQLNNENDAKEQVASHQYLTKIYNELNSKQAQ</sequence>